<organism evidence="5 6">
    <name type="scientific">Eumeta variegata</name>
    <name type="common">Bagworm moth</name>
    <name type="synonym">Eumeta japonica</name>
    <dbReference type="NCBI Taxonomy" id="151549"/>
    <lineage>
        <taxon>Eukaryota</taxon>
        <taxon>Metazoa</taxon>
        <taxon>Ecdysozoa</taxon>
        <taxon>Arthropoda</taxon>
        <taxon>Hexapoda</taxon>
        <taxon>Insecta</taxon>
        <taxon>Pterygota</taxon>
        <taxon>Neoptera</taxon>
        <taxon>Endopterygota</taxon>
        <taxon>Lepidoptera</taxon>
        <taxon>Glossata</taxon>
        <taxon>Ditrysia</taxon>
        <taxon>Tineoidea</taxon>
        <taxon>Psychidae</taxon>
        <taxon>Oiketicinae</taxon>
        <taxon>Eumeta</taxon>
    </lineage>
</organism>
<dbReference type="PANTHER" id="PTHR48043">
    <property type="entry name" value="EG:EG0003.4 PROTEIN-RELATED"/>
    <property type="match status" value="1"/>
</dbReference>
<dbReference type="STRING" id="151549.A0A4C1VWI1"/>
<name>A0A4C1VWI1_EUMVA</name>
<evidence type="ECO:0000256" key="2">
    <source>
        <dbReference type="ARBA" id="ARBA00022676"/>
    </source>
</evidence>
<gene>
    <name evidence="5" type="primary">EGT</name>
    <name evidence="5" type="ORF">EVAR_25812_1</name>
</gene>
<dbReference type="Proteomes" id="UP000299102">
    <property type="component" value="Unassembled WGS sequence"/>
</dbReference>
<dbReference type="SUPFAM" id="SSF53756">
    <property type="entry name" value="UDP-Glycosyltransferase/glycogen phosphorylase"/>
    <property type="match status" value="1"/>
</dbReference>
<feature type="compositionally biased region" description="Basic and acidic residues" evidence="4">
    <location>
        <begin position="1"/>
        <end position="11"/>
    </location>
</feature>
<dbReference type="InterPro" id="IPR002213">
    <property type="entry name" value="UDP_glucos_trans"/>
</dbReference>
<evidence type="ECO:0000256" key="3">
    <source>
        <dbReference type="ARBA" id="ARBA00022679"/>
    </source>
</evidence>
<comment type="similarity">
    <text evidence="1">Belongs to the UDP-glycosyltransferase family.</text>
</comment>
<dbReference type="Pfam" id="PF00201">
    <property type="entry name" value="UDPGT"/>
    <property type="match status" value="1"/>
</dbReference>
<dbReference type="Gene3D" id="3.40.50.2000">
    <property type="entry name" value="Glycogen Phosphorylase B"/>
    <property type="match status" value="1"/>
</dbReference>
<proteinExistence type="inferred from homology"/>
<keyword evidence="2" id="KW-0328">Glycosyltransferase</keyword>
<evidence type="ECO:0000256" key="1">
    <source>
        <dbReference type="ARBA" id="ARBA00009995"/>
    </source>
</evidence>
<evidence type="ECO:0000313" key="6">
    <source>
        <dbReference type="Proteomes" id="UP000299102"/>
    </source>
</evidence>
<dbReference type="OrthoDB" id="5835829at2759"/>
<dbReference type="InterPro" id="IPR050271">
    <property type="entry name" value="UDP-glycosyltransferase"/>
</dbReference>
<sequence>MWSTNERKQDQGDDNSTQRPVKGLLEKRSKGRPLKRWADDIKELAGKDWLILSQNRDKWKELEEAFTRKGTLVHTNEAYKILVVLPVKVPSQNILCNGYVDNLLRAGHEVTYITPFPRKELPPKFRQIVFDYPDNLMPGNILTIEKILNKSIDVMDMSLIISPFLDGVVHCLRDKNVQNLINDPNESFDAVIIEWLMLHVISGFAAVFQAPLIWSNPAEASWLPLSVVDEVPNPAYAPDILADYFHPYTFWQRAKQLLKQISMPVILYYFNSKTEHHYEEVFVAAGKKKGIALPSMAEVNYNASFMFSNSHVSLGEPIRLPQNFIPIAGYHIDQKPKPLPEDLQKIMDNAKHGVIYFSMGSNIQSRFIPEKMKREFLDMFSKFKQTVLWKFEDVLPDLPSNVHIIKWAPQHSILGE</sequence>
<feature type="region of interest" description="Disordered" evidence="4">
    <location>
        <begin position="1"/>
        <end position="31"/>
    </location>
</feature>
<evidence type="ECO:0000256" key="4">
    <source>
        <dbReference type="SAM" id="MobiDB-lite"/>
    </source>
</evidence>
<dbReference type="CDD" id="cd03784">
    <property type="entry name" value="GT1_Gtf-like"/>
    <property type="match status" value="1"/>
</dbReference>
<dbReference type="PANTHER" id="PTHR48043:SF145">
    <property type="entry name" value="FI06409P-RELATED"/>
    <property type="match status" value="1"/>
</dbReference>
<dbReference type="AlphaFoldDB" id="A0A4C1VWI1"/>
<reference evidence="5 6" key="1">
    <citation type="journal article" date="2019" name="Commun. Biol.">
        <title>The bagworm genome reveals a unique fibroin gene that provides high tensile strength.</title>
        <authorList>
            <person name="Kono N."/>
            <person name="Nakamura H."/>
            <person name="Ohtoshi R."/>
            <person name="Tomita M."/>
            <person name="Numata K."/>
            <person name="Arakawa K."/>
        </authorList>
    </citation>
    <scope>NUCLEOTIDE SEQUENCE [LARGE SCALE GENOMIC DNA]</scope>
</reference>
<accession>A0A4C1VWI1</accession>
<dbReference type="GO" id="GO:0008194">
    <property type="term" value="F:UDP-glycosyltransferase activity"/>
    <property type="evidence" value="ECO:0007669"/>
    <property type="project" value="InterPro"/>
</dbReference>
<comment type="caution">
    <text evidence="5">The sequence shown here is derived from an EMBL/GenBank/DDBJ whole genome shotgun (WGS) entry which is preliminary data.</text>
</comment>
<keyword evidence="3 5" id="KW-0808">Transferase</keyword>
<dbReference type="EMBL" id="BGZK01000413">
    <property type="protein sequence ID" value="GBP42187.1"/>
    <property type="molecule type" value="Genomic_DNA"/>
</dbReference>
<keyword evidence="6" id="KW-1185">Reference proteome</keyword>
<protein>
    <submittedName>
        <fullName evidence="5">Ecdysteroid UDP-glucosyltransferase</fullName>
    </submittedName>
</protein>
<evidence type="ECO:0000313" key="5">
    <source>
        <dbReference type="EMBL" id="GBP42187.1"/>
    </source>
</evidence>